<evidence type="ECO:0000256" key="1">
    <source>
        <dbReference type="ARBA" id="ARBA00002743"/>
    </source>
</evidence>
<dbReference type="OrthoDB" id="2163284at2759"/>
<reference evidence="10 11" key="1">
    <citation type="journal article" date="2014" name="Genome Announc.">
        <title>Genome sequence of the basidiomycetous fungus Pseudozyma aphidis DSM70725, an efficient producer of biosurfactant mannosylerythritol lipids.</title>
        <authorList>
            <person name="Lorenz S."/>
            <person name="Guenther M."/>
            <person name="Grumaz C."/>
            <person name="Rupp S."/>
            <person name="Zibek S."/>
            <person name="Sohn K."/>
        </authorList>
    </citation>
    <scope>NUCLEOTIDE SEQUENCE [LARGE SCALE GENOMIC DNA]</scope>
    <source>
        <strain evidence="11">ATCC 32657 / CBS 517.83 / DSM 70725 / JCM 10318 / NBRC 10182 / NRRL Y-7954 / St-0401</strain>
    </source>
</reference>
<evidence type="ECO:0000256" key="3">
    <source>
        <dbReference type="ARBA" id="ARBA00004514"/>
    </source>
</evidence>
<comment type="caution">
    <text evidence="10">The sequence shown here is derived from an EMBL/GenBank/DDBJ whole genome shotgun (WGS) entry which is preliminary data.</text>
</comment>
<evidence type="ECO:0000313" key="11">
    <source>
        <dbReference type="Proteomes" id="UP000019462"/>
    </source>
</evidence>
<evidence type="ECO:0000256" key="6">
    <source>
        <dbReference type="ARBA" id="ARBA00022490"/>
    </source>
</evidence>
<dbReference type="HOGENOM" id="CLU_1098887_0_0_1"/>
<dbReference type="GO" id="GO:0005829">
    <property type="term" value="C:cytosol"/>
    <property type="evidence" value="ECO:0007669"/>
    <property type="project" value="UniProtKB-SubCell"/>
</dbReference>
<dbReference type="Proteomes" id="UP000019462">
    <property type="component" value="Unassembled WGS sequence"/>
</dbReference>
<evidence type="ECO:0000256" key="4">
    <source>
        <dbReference type="ARBA" id="ARBA00004601"/>
    </source>
</evidence>
<evidence type="ECO:0000256" key="5">
    <source>
        <dbReference type="ARBA" id="ARBA00010880"/>
    </source>
</evidence>
<dbReference type="GO" id="GO:0005802">
    <property type="term" value="C:trans-Golgi network"/>
    <property type="evidence" value="ECO:0007669"/>
    <property type="project" value="TreeGrafter"/>
</dbReference>
<evidence type="ECO:0000256" key="7">
    <source>
        <dbReference type="ARBA" id="ARBA00023034"/>
    </source>
</evidence>
<keyword evidence="11" id="KW-1185">Reference proteome</keyword>
<dbReference type="GO" id="GO:0000139">
    <property type="term" value="C:Golgi membrane"/>
    <property type="evidence" value="ECO:0007669"/>
    <property type="project" value="UniProtKB-SubCell"/>
</dbReference>
<comment type="subcellular location">
    <subcellularLocation>
        <location evidence="3">Cytoplasm</location>
        <location evidence="3">Cytosol</location>
    </subcellularLocation>
    <subcellularLocation>
        <location evidence="2">Golgi apparatus membrane</location>
        <topology evidence="2">Peripheral membrane protein</topology>
        <orientation evidence="2">Cytoplasmic side</orientation>
    </subcellularLocation>
    <subcellularLocation>
        <location evidence="4">Golgi apparatus</location>
        <location evidence="4">trans-Golgi network</location>
    </subcellularLocation>
</comment>
<keyword evidence="7" id="KW-0333">Golgi apparatus</keyword>
<evidence type="ECO:0000313" key="10">
    <source>
        <dbReference type="EMBL" id="ETS63869.1"/>
    </source>
</evidence>
<dbReference type="EMBL" id="AWNI01000008">
    <property type="protein sequence ID" value="ETS63869.1"/>
    <property type="molecule type" value="Genomic_DNA"/>
</dbReference>
<dbReference type="PANTHER" id="PTHR21614">
    <property type="entry name" value="SHORT COILED COIL PROTEIN"/>
    <property type="match status" value="1"/>
</dbReference>
<dbReference type="InterPro" id="IPR019357">
    <property type="entry name" value="SCOC"/>
</dbReference>
<accession>W3VQM4</accession>
<gene>
    <name evidence="10" type="ORF">PaG_02191</name>
</gene>
<protein>
    <submittedName>
        <fullName evidence="10">Uncharacterized protein</fullName>
    </submittedName>
</protein>
<comment type="similarity">
    <text evidence="5">Belongs to the SCOC family.</text>
</comment>
<keyword evidence="6" id="KW-0963">Cytoplasm</keyword>
<dbReference type="Gene3D" id="1.20.5.170">
    <property type="match status" value="1"/>
</dbReference>
<keyword evidence="9" id="KW-0472">Membrane</keyword>
<evidence type="ECO:0000256" key="8">
    <source>
        <dbReference type="ARBA" id="ARBA00023054"/>
    </source>
</evidence>
<keyword evidence="8" id="KW-0175">Coiled coil</keyword>
<dbReference type="Pfam" id="PF10224">
    <property type="entry name" value="DUF2205"/>
    <property type="match status" value="1"/>
</dbReference>
<evidence type="ECO:0000256" key="2">
    <source>
        <dbReference type="ARBA" id="ARBA00004255"/>
    </source>
</evidence>
<name>W3VQM4_MOEAP</name>
<proteinExistence type="inferred from homology"/>
<sequence length="253" mass="27200">MAYAPNAAGILHAGILLRGVGVTVNPQLSLFGVASERDRRKLRSTAASRHPALPCFASGRGQSARAGGWLTQPGYLASPPLEACFSPRFRRHSATCSATREAFGILIGGRKPSKNLGPGEHMIYGKHVRRFTACIIANAALARRHWEASQHCSIPSEMDADAHAGSSTASPIVASDDFTESAAWTAETEISANEVVEKEKLVREIMARQDGLRALLSRVSSVKEDCKKAEADNEMLQTYIDSVTKSLAAKERG</sequence>
<dbReference type="AlphaFoldDB" id="W3VQM4"/>
<dbReference type="PANTHER" id="PTHR21614:SF0">
    <property type="entry name" value="GEO08385P1"/>
    <property type="match status" value="1"/>
</dbReference>
<evidence type="ECO:0000256" key="9">
    <source>
        <dbReference type="ARBA" id="ARBA00023136"/>
    </source>
</evidence>
<organism evidence="10 11">
    <name type="scientific">Moesziomyces aphidis</name>
    <name type="common">Pseudozyma aphidis</name>
    <dbReference type="NCBI Taxonomy" id="84754"/>
    <lineage>
        <taxon>Eukaryota</taxon>
        <taxon>Fungi</taxon>
        <taxon>Dikarya</taxon>
        <taxon>Basidiomycota</taxon>
        <taxon>Ustilaginomycotina</taxon>
        <taxon>Ustilaginomycetes</taxon>
        <taxon>Ustilaginales</taxon>
        <taxon>Ustilaginaceae</taxon>
        <taxon>Moesziomyces</taxon>
    </lineage>
</organism>
<comment type="function">
    <text evidence="1">Positive regulator of amino acid starvation-induced autophagy.</text>
</comment>